<evidence type="ECO:0000256" key="5">
    <source>
        <dbReference type="ARBA" id="ARBA00022741"/>
    </source>
</evidence>
<keyword evidence="9" id="KW-0812">Transmembrane</keyword>
<evidence type="ECO:0000256" key="9">
    <source>
        <dbReference type="SAM" id="Phobius"/>
    </source>
</evidence>
<dbReference type="SUPFAM" id="SSF55874">
    <property type="entry name" value="ATPase domain of HSP90 chaperone/DNA topoisomerase II/histidine kinase"/>
    <property type="match status" value="1"/>
</dbReference>
<keyword evidence="3" id="KW-0597">Phosphoprotein</keyword>
<dbReference type="Pfam" id="PF02518">
    <property type="entry name" value="HATPase_c"/>
    <property type="match status" value="1"/>
</dbReference>
<dbReference type="Pfam" id="PF07730">
    <property type="entry name" value="HisKA_3"/>
    <property type="match status" value="1"/>
</dbReference>
<proteinExistence type="predicted"/>
<dbReference type="InterPro" id="IPR011712">
    <property type="entry name" value="Sig_transdc_His_kin_sub3_dim/P"/>
</dbReference>
<keyword evidence="13" id="KW-1185">Reference proteome</keyword>
<dbReference type="InterPro" id="IPR005467">
    <property type="entry name" value="His_kinase_dom"/>
</dbReference>
<dbReference type="Gene3D" id="1.20.5.1930">
    <property type="match status" value="1"/>
</dbReference>
<feature type="transmembrane region" description="Helical" evidence="9">
    <location>
        <begin position="172"/>
        <end position="198"/>
    </location>
</feature>
<dbReference type="PROSITE" id="PS50109">
    <property type="entry name" value="HIS_KIN"/>
    <property type="match status" value="1"/>
</dbReference>
<protein>
    <recommendedName>
        <fullName evidence="2">histidine kinase</fullName>
        <ecNumber evidence="2">2.7.13.3</ecNumber>
    </recommendedName>
</protein>
<dbReference type="GO" id="GO:0000155">
    <property type="term" value="F:phosphorelay sensor kinase activity"/>
    <property type="evidence" value="ECO:0007669"/>
    <property type="project" value="InterPro"/>
</dbReference>
<dbReference type="PANTHER" id="PTHR24421:SF10">
    <property type="entry name" value="NITRATE_NITRITE SENSOR PROTEIN NARQ"/>
    <property type="match status" value="1"/>
</dbReference>
<dbReference type="Gene3D" id="3.30.565.10">
    <property type="entry name" value="Histidine kinase-like ATPase, C-terminal domain"/>
    <property type="match status" value="1"/>
</dbReference>
<feature type="transmembrane region" description="Helical" evidence="9">
    <location>
        <begin position="21"/>
        <end position="42"/>
    </location>
</feature>
<dbReference type="PANTHER" id="PTHR24421">
    <property type="entry name" value="NITRATE/NITRITE SENSOR PROTEIN NARX-RELATED"/>
    <property type="match status" value="1"/>
</dbReference>
<comment type="catalytic activity">
    <reaction evidence="1">
        <text>ATP + protein L-histidine = ADP + protein N-phospho-L-histidine.</text>
        <dbReference type="EC" id="2.7.13.3"/>
    </reaction>
</comment>
<gene>
    <name evidence="11" type="ORF">H1P_6350005</name>
    <name evidence="12" type="ORF">H1P_6360007</name>
</gene>
<evidence type="ECO:0000256" key="6">
    <source>
        <dbReference type="ARBA" id="ARBA00022777"/>
    </source>
</evidence>
<dbReference type="RefSeq" id="WP_144876111.1">
    <property type="nucleotide sequence ID" value="NZ_LR214368.1"/>
</dbReference>
<evidence type="ECO:0000313" key="12">
    <source>
        <dbReference type="EMBL" id="VEP17708.1"/>
    </source>
</evidence>
<dbReference type="GO" id="GO:0046983">
    <property type="term" value="F:protein dimerization activity"/>
    <property type="evidence" value="ECO:0007669"/>
    <property type="project" value="InterPro"/>
</dbReference>
<dbReference type="EC" id="2.7.13.3" evidence="2"/>
<dbReference type="InterPro" id="IPR003594">
    <property type="entry name" value="HATPase_dom"/>
</dbReference>
<evidence type="ECO:0000256" key="2">
    <source>
        <dbReference type="ARBA" id="ARBA00012438"/>
    </source>
</evidence>
<dbReference type="GO" id="GO:0005524">
    <property type="term" value="F:ATP binding"/>
    <property type="evidence" value="ECO:0007669"/>
    <property type="project" value="UniProtKB-KW"/>
</dbReference>
<evidence type="ECO:0000256" key="7">
    <source>
        <dbReference type="ARBA" id="ARBA00022840"/>
    </source>
</evidence>
<name>A0A563W228_9CYAN</name>
<feature type="domain" description="Histidine kinase" evidence="10">
    <location>
        <begin position="229"/>
        <end position="412"/>
    </location>
</feature>
<evidence type="ECO:0000313" key="13">
    <source>
        <dbReference type="Proteomes" id="UP000320055"/>
    </source>
</evidence>
<dbReference type="GO" id="GO:0016020">
    <property type="term" value="C:membrane"/>
    <property type="evidence" value="ECO:0007669"/>
    <property type="project" value="InterPro"/>
</dbReference>
<keyword evidence="8" id="KW-0902">Two-component regulatory system</keyword>
<organism evidence="11 13">
    <name type="scientific">Hyella patelloides LEGE 07179</name>
    <dbReference type="NCBI Taxonomy" id="945734"/>
    <lineage>
        <taxon>Bacteria</taxon>
        <taxon>Bacillati</taxon>
        <taxon>Cyanobacteriota</taxon>
        <taxon>Cyanophyceae</taxon>
        <taxon>Pleurocapsales</taxon>
        <taxon>Hyellaceae</taxon>
        <taxon>Hyella</taxon>
    </lineage>
</organism>
<accession>A0A563W228</accession>
<dbReference type="EMBL" id="CAACVJ010000596">
    <property type="protein sequence ID" value="VEP17695.1"/>
    <property type="molecule type" value="Genomic_DNA"/>
</dbReference>
<dbReference type="InterPro" id="IPR050482">
    <property type="entry name" value="Sensor_HK_TwoCompSys"/>
</dbReference>
<keyword evidence="9" id="KW-1133">Transmembrane helix</keyword>
<keyword evidence="9" id="KW-0472">Membrane</keyword>
<dbReference type="Proteomes" id="UP000320055">
    <property type="component" value="Unassembled WGS sequence"/>
</dbReference>
<reference evidence="11 13" key="1">
    <citation type="submission" date="2019-01" db="EMBL/GenBank/DDBJ databases">
        <authorList>
            <person name="Brito A."/>
        </authorList>
    </citation>
    <scope>NUCLEOTIDE SEQUENCE [LARGE SCALE GENOMIC DNA]</scope>
    <source>
        <strain evidence="11">1</strain>
    </source>
</reference>
<evidence type="ECO:0000256" key="3">
    <source>
        <dbReference type="ARBA" id="ARBA00022553"/>
    </source>
</evidence>
<keyword evidence="5" id="KW-0547">Nucleotide-binding</keyword>
<dbReference type="EMBL" id="CAACVJ010000597">
    <property type="protein sequence ID" value="VEP17708.1"/>
    <property type="molecule type" value="Genomic_DNA"/>
</dbReference>
<keyword evidence="6 11" id="KW-0418">Kinase</keyword>
<evidence type="ECO:0000256" key="1">
    <source>
        <dbReference type="ARBA" id="ARBA00000085"/>
    </source>
</evidence>
<feature type="transmembrane region" description="Helical" evidence="9">
    <location>
        <begin position="135"/>
        <end position="152"/>
    </location>
</feature>
<feature type="transmembrane region" description="Helical" evidence="9">
    <location>
        <begin position="54"/>
        <end position="71"/>
    </location>
</feature>
<evidence type="ECO:0000256" key="8">
    <source>
        <dbReference type="ARBA" id="ARBA00023012"/>
    </source>
</evidence>
<keyword evidence="4" id="KW-0808">Transferase</keyword>
<dbReference type="CDD" id="cd16917">
    <property type="entry name" value="HATPase_UhpB-NarQ-NarX-like"/>
    <property type="match status" value="1"/>
</dbReference>
<dbReference type="AlphaFoldDB" id="A0A563W228"/>
<evidence type="ECO:0000313" key="11">
    <source>
        <dbReference type="EMBL" id="VEP17695.1"/>
    </source>
</evidence>
<sequence>MAASLNLSISKIFPSIRRTLQYIEWILLTVHAVNVLLDRIFYQGINANALPGGNYGEFVALAICAGLSFVCPWEGSRWQQRAYIAMEILCLVVARYITVWNIWGGWDLLLYLILAKSCFLLPYKDTIVTTIATGVAWQISYALTIPIAIELMRTNNALDILAEDLSDPRRMIVSGIAGSITTYLAFSTFILLLCFLVLAEQRSRQKAIALAAEVEILATDLERTRIARDIHDSLGHTLTTLNVQLEVAQTLHSKNPDRSLQALNTAKSLANQSLQEVRQALSTMREENFDLNAALKHSIEQINYNNRFIIDVRTDLPKLPLQVSQQIHLIIKEGLVNIQKHSQASSIKLWTQSTSETITLGLWDNGVGFNPLMPNSGFGLRGMQERVKLLEGQIKIHSTPEKGTLIQVTIPR</sequence>
<evidence type="ECO:0000259" key="10">
    <source>
        <dbReference type="PROSITE" id="PS50109"/>
    </source>
</evidence>
<dbReference type="InterPro" id="IPR036890">
    <property type="entry name" value="HATPase_C_sf"/>
</dbReference>
<dbReference type="OrthoDB" id="199946at2"/>
<evidence type="ECO:0000256" key="4">
    <source>
        <dbReference type="ARBA" id="ARBA00022679"/>
    </source>
</evidence>
<keyword evidence="7" id="KW-0067">ATP-binding</keyword>